<reference evidence="1" key="1">
    <citation type="submission" date="2018-05" db="EMBL/GenBank/DDBJ databases">
        <authorList>
            <person name="Lanie J.A."/>
            <person name="Ng W.-L."/>
            <person name="Kazmierczak K.M."/>
            <person name="Andrzejewski T.M."/>
            <person name="Davidsen T.M."/>
            <person name="Wayne K.J."/>
            <person name="Tettelin H."/>
            <person name="Glass J.I."/>
            <person name="Rusch D."/>
            <person name="Podicherti R."/>
            <person name="Tsui H.-C.T."/>
            <person name="Winkler M.E."/>
        </authorList>
    </citation>
    <scope>NUCLEOTIDE SEQUENCE</scope>
</reference>
<organism evidence="1">
    <name type="scientific">marine metagenome</name>
    <dbReference type="NCBI Taxonomy" id="408172"/>
    <lineage>
        <taxon>unclassified sequences</taxon>
        <taxon>metagenomes</taxon>
        <taxon>ecological metagenomes</taxon>
    </lineage>
</organism>
<dbReference type="EMBL" id="UINC01011325">
    <property type="protein sequence ID" value="SVA50036.1"/>
    <property type="molecule type" value="Genomic_DNA"/>
</dbReference>
<dbReference type="AlphaFoldDB" id="A0A381WBX9"/>
<evidence type="ECO:0000313" key="1">
    <source>
        <dbReference type="EMBL" id="SVA50036.1"/>
    </source>
</evidence>
<protein>
    <submittedName>
        <fullName evidence="1">Uncharacterized protein</fullName>
    </submittedName>
</protein>
<sequence>MINWEDECYDEIRKGDKVYYKNKQGQIHRGVATLYGPAGWVLDCDHGAQVVGEGYNYMGHTKDKVGERLDDHMGKWLTHG</sequence>
<gene>
    <name evidence="1" type="ORF">METZ01_LOCUS102890</name>
</gene>
<accession>A0A381WBX9</accession>
<proteinExistence type="predicted"/>
<name>A0A381WBX9_9ZZZZ</name>